<comment type="similarity">
    <text evidence="9">Belongs to the ABC transporter superfamily. Lipid exporter (TC 3.A.1.106) family.</text>
</comment>
<sequence length="597" mass="62882">MGAIRGVHVVAAARARNDPGDVAAGLLTILARGRFAQLAGLGVLLVASSAAPLAGPQLLRCFIDEAAAGRPLSLLALIAGGYVVVSFVQQAIGVAVGQASAHLAWVAGNDLRHRVARHALGLDLSFHERHSPGELIERTDGDVTALSSFLSSFVVHAVGSALTLLGVLVAVFVEDWRVGLGLTVFAVVAGAVIGRLRRSTVPAATERRIAVAALLGEIEERLGGAEDLRANGGGAFAVRRFRRTTAHLVGVSRRASLASRTNWVLTLAVFAAGGVLSLSAGTALFHTGAITLGTVYLLFRYTDMVREPLERIFEQLPKVQEAMAGFARVGELLAQRSAVPDDGRAALPPGPLSVELDDVGFAYRKAAPVLDGLSLRIEAGTVLGVVGRTGSGKTTLARLLLRLLDPVEGTIRVAGTDVRDVRIEELRKRVALVTQDVQLFDASVRDNLTLFGAHRTADEEMIDLLDSLGLGPWFQALPSGLDTFLGPGGAGVSAGEAQLIAFARVFLRNPGLVVLDEATSRLDPASEARIERAVDRLFAGRTAIVIAHRLGTLDRADRILLLERGRIVEQGSRRALADDPGSRFAGLLAMASGSTPR</sequence>
<evidence type="ECO:0000256" key="2">
    <source>
        <dbReference type="ARBA" id="ARBA00022448"/>
    </source>
</evidence>
<feature type="transmembrane region" description="Helical" evidence="10">
    <location>
        <begin position="263"/>
        <end position="285"/>
    </location>
</feature>
<organism evidence="13 14">
    <name type="scientific">Pseudonocardia hierapolitana</name>
    <dbReference type="NCBI Taxonomy" id="1128676"/>
    <lineage>
        <taxon>Bacteria</taxon>
        <taxon>Bacillati</taxon>
        <taxon>Actinomycetota</taxon>
        <taxon>Actinomycetes</taxon>
        <taxon>Pseudonocardiales</taxon>
        <taxon>Pseudonocardiaceae</taxon>
        <taxon>Pseudonocardia</taxon>
    </lineage>
</organism>
<feature type="domain" description="ABC transmembrane type-1" evidence="12">
    <location>
        <begin position="39"/>
        <end position="321"/>
    </location>
</feature>
<evidence type="ECO:0000256" key="5">
    <source>
        <dbReference type="ARBA" id="ARBA00022741"/>
    </source>
</evidence>
<dbReference type="InterPro" id="IPR003593">
    <property type="entry name" value="AAA+_ATPase"/>
</dbReference>
<dbReference type="InterPro" id="IPR036640">
    <property type="entry name" value="ABC1_TM_sf"/>
</dbReference>
<dbReference type="Pfam" id="PF00005">
    <property type="entry name" value="ABC_tran"/>
    <property type="match status" value="1"/>
</dbReference>
<evidence type="ECO:0000313" key="14">
    <source>
        <dbReference type="Proteomes" id="UP000321261"/>
    </source>
</evidence>
<evidence type="ECO:0000256" key="4">
    <source>
        <dbReference type="ARBA" id="ARBA00022692"/>
    </source>
</evidence>
<keyword evidence="8 10" id="KW-0472">Membrane</keyword>
<evidence type="ECO:0000256" key="10">
    <source>
        <dbReference type="SAM" id="Phobius"/>
    </source>
</evidence>
<dbReference type="InterPro" id="IPR017871">
    <property type="entry name" value="ABC_transporter-like_CS"/>
</dbReference>
<evidence type="ECO:0000256" key="9">
    <source>
        <dbReference type="ARBA" id="ARBA00061644"/>
    </source>
</evidence>
<evidence type="ECO:0000256" key="3">
    <source>
        <dbReference type="ARBA" id="ARBA00022475"/>
    </source>
</evidence>
<dbReference type="EMBL" id="VIWU01000001">
    <property type="protein sequence ID" value="TWF81241.1"/>
    <property type="molecule type" value="Genomic_DNA"/>
</dbReference>
<keyword evidence="5" id="KW-0547">Nucleotide-binding</keyword>
<evidence type="ECO:0000256" key="8">
    <source>
        <dbReference type="ARBA" id="ARBA00023136"/>
    </source>
</evidence>
<evidence type="ECO:0000259" key="12">
    <source>
        <dbReference type="PROSITE" id="PS50929"/>
    </source>
</evidence>
<dbReference type="SUPFAM" id="SSF90123">
    <property type="entry name" value="ABC transporter transmembrane region"/>
    <property type="match status" value="1"/>
</dbReference>
<keyword evidence="4 10" id="KW-0812">Transmembrane</keyword>
<dbReference type="PANTHER" id="PTHR43394:SF1">
    <property type="entry name" value="ATP-BINDING CASSETTE SUB-FAMILY B MEMBER 10, MITOCHONDRIAL"/>
    <property type="match status" value="1"/>
</dbReference>
<evidence type="ECO:0000256" key="6">
    <source>
        <dbReference type="ARBA" id="ARBA00022840"/>
    </source>
</evidence>
<keyword evidence="7 10" id="KW-1133">Transmembrane helix</keyword>
<dbReference type="InterPro" id="IPR027417">
    <property type="entry name" value="P-loop_NTPase"/>
</dbReference>
<dbReference type="Pfam" id="PF00664">
    <property type="entry name" value="ABC_membrane"/>
    <property type="match status" value="1"/>
</dbReference>
<dbReference type="SMART" id="SM00382">
    <property type="entry name" value="AAA"/>
    <property type="match status" value="1"/>
</dbReference>
<dbReference type="InterPro" id="IPR011527">
    <property type="entry name" value="ABC1_TM_dom"/>
</dbReference>
<feature type="transmembrane region" description="Helical" evidence="10">
    <location>
        <begin position="153"/>
        <end position="172"/>
    </location>
</feature>
<dbReference type="SUPFAM" id="SSF52540">
    <property type="entry name" value="P-loop containing nucleoside triphosphate hydrolases"/>
    <property type="match status" value="1"/>
</dbReference>
<dbReference type="GO" id="GO:0005524">
    <property type="term" value="F:ATP binding"/>
    <property type="evidence" value="ECO:0007669"/>
    <property type="project" value="UniProtKB-KW"/>
</dbReference>
<feature type="transmembrane region" description="Helical" evidence="10">
    <location>
        <begin position="178"/>
        <end position="196"/>
    </location>
</feature>
<dbReference type="CDD" id="cd07346">
    <property type="entry name" value="ABC_6TM_exporters"/>
    <property type="match status" value="1"/>
</dbReference>
<evidence type="ECO:0000259" key="11">
    <source>
        <dbReference type="PROSITE" id="PS50893"/>
    </source>
</evidence>
<dbReference type="GO" id="GO:0015421">
    <property type="term" value="F:ABC-type oligopeptide transporter activity"/>
    <property type="evidence" value="ECO:0007669"/>
    <property type="project" value="TreeGrafter"/>
</dbReference>
<dbReference type="PANTHER" id="PTHR43394">
    <property type="entry name" value="ATP-DEPENDENT PERMEASE MDL1, MITOCHONDRIAL"/>
    <property type="match status" value="1"/>
</dbReference>
<evidence type="ECO:0000256" key="1">
    <source>
        <dbReference type="ARBA" id="ARBA00004651"/>
    </source>
</evidence>
<keyword evidence="3" id="KW-1003">Cell membrane</keyword>
<dbReference type="PROSITE" id="PS50929">
    <property type="entry name" value="ABC_TM1F"/>
    <property type="match status" value="1"/>
</dbReference>
<evidence type="ECO:0000256" key="7">
    <source>
        <dbReference type="ARBA" id="ARBA00022989"/>
    </source>
</evidence>
<protein>
    <submittedName>
        <fullName evidence="13">ATP-binding cassette subfamily B protein</fullName>
    </submittedName>
</protein>
<dbReference type="PROSITE" id="PS50893">
    <property type="entry name" value="ABC_TRANSPORTER_2"/>
    <property type="match status" value="1"/>
</dbReference>
<dbReference type="InterPro" id="IPR039421">
    <property type="entry name" value="Type_1_exporter"/>
</dbReference>
<comment type="caution">
    <text evidence="13">The sequence shown here is derived from an EMBL/GenBank/DDBJ whole genome shotgun (WGS) entry which is preliminary data.</text>
</comment>
<proteinExistence type="inferred from homology"/>
<dbReference type="Proteomes" id="UP000321261">
    <property type="component" value="Unassembled WGS sequence"/>
</dbReference>
<evidence type="ECO:0000313" key="13">
    <source>
        <dbReference type="EMBL" id="TWF81241.1"/>
    </source>
</evidence>
<feature type="transmembrane region" description="Helical" evidence="10">
    <location>
        <begin position="35"/>
        <end position="54"/>
    </location>
</feature>
<dbReference type="AlphaFoldDB" id="A0A561T2B7"/>
<keyword evidence="2" id="KW-0813">Transport</keyword>
<feature type="domain" description="ABC transporter" evidence="11">
    <location>
        <begin position="354"/>
        <end position="589"/>
    </location>
</feature>
<gene>
    <name evidence="13" type="ORF">FHX44_117184</name>
</gene>
<dbReference type="PROSITE" id="PS00211">
    <property type="entry name" value="ABC_TRANSPORTER_1"/>
    <property type="match status" value="1"/>
</dbReference>
<comment type="subcellular location">
    <subcellularLocation>
        <location evidence="1">Cell membrane</location>
        <topology evidence="1">Multi-pass membrane protein</topology>
    </subcellularLocation>
</comment>
<reference evidence="13 14" key="1">
    <citation type="submission" date="2019-06" db="EMBL/GenBank/DDBJ databases">
        <title>Sequencing the genomes of 1000 actinobacteria strains.</title>
        <authorList>
            <person name="Klenk H.-P."/>
        </authorList>
    </citation>
    <scope>NUCLEOTIDE SEQUENCE [LARGE SCALE GENOMIC DNA]</scope>
    <source>
        <strain evidence="13 14">DSM 45671</strain>
    </source>
</reference>
<keyword evidence="6 13" id="KW-0067">ATP-binding</keyword>
<feature type="transmembrane region" description="Helical" evidence="10">
    <location>
        <begin position="74"/>
        <end position="96"/>
    </location>
</feature>
<dbReference type="Gene3D" id="1.20.1560.10">
    <property type="entry name" value="ABC transporter type 1, transmembrane domain"/>
    <property type="match status" value="1"/>
</dbReference>
<dbReference type="GO" id="GO:0016887">
    <property type="term" value="F:ATP hydrolysis activity"/>
    <property type="evidence" value="ECO:0007669"/>
    <property type="project" value="InterPro"/>
</dbReference>
<name>A0A561T2B7_9PSEU</name>
<keyword evidence="14" id="KW-1185">Reference proteome</keyword>
<dbReference type="GO" id="GO:0005886">
    <property type="term" value="C:plasma membrane"/>
    <property type="evidence" value="ECO:0007669"/>
    <property type="project" value="UniProtKB-SubCell"/>
</dbReference>
<dbReference type="Gene3D" id="3.40.50.300">
    <property type="entry name" value="P-loop containing nucleotide triphosphate hydrolases"/>
    <property type="match status" value="1"/>
</dbReference>
<dbReference type="InterPro" id="IPR003439">
    <property type="entry name" value="ABC_transporter-like_ATP-bd"/>
</dbReference>
<accession>A0A561T2B7</accession>
<dbReference type="FunFam" id="3.40.50.300:FF:000299">
    <property type="entry name" value="ABC transporter ATP-binding protein/permease"/>
    <property type="match status" value="1"/>
</dbReference>